<evidence type="ECO:0000256" key="4">
    <source>
        <dbReference type="ARBA" id="ARBA00022679"/>
    </source>
</evidence>
<dbReference type="CDD" id="cd16917">
    <property type="entry name" value="HATPase_UhpB-NarQ-NarX-like"/>
    <property type="match status" value="1"/>
</dbReference>
<organism evidence="11 12">
    <name type="scientific">Ornithinimicrobium avium</name>
    <dbReference type="NCBI Taxonomy" id="2283195"/>
    <lineage>
        <taxon>Bacteria</taxon>
        <taxon>Bacillati</taxon>
        <taxon>Actinomycetota</taxon>
        <taxon>Actinomycetes</taxon>
        <taxon>Micrococcales</taxon>
        <taxon>Ornithinimicrobiaceae</taxon>
        <taxon>Ornithinimicrobium</taxon>
    </lineage>
</organism>
<evidence type="ECO:0000256" key="7">
    <source>
        <dbReference type="ARBA" id="ARBA00022840"/>
    </source>
</evidence>
<evidence type="ECO:0000256" key="1">
    <source>
        <dbReference type="ARBA" id="ARBA00000085"/>
    </source>
</evidence>
<feature type="domain" description="Signal transduction histidine kinase subgroup 3 dimerisation and phosphoacceptor" evidence="10">
    <location>
        <begin position="214"/>
        <end position="278"/>
    </location>
</feature>
<dbReference type="Gene3D" id="3.30.565.10">
    <property type="entry name" value="Histidine kinase-like ATPase, C-terminal domain"/>
    <property type="match status" value="1"/>
</dbReference>
<dbReference type="GO" id="GO:0046983">
    <property type="term" value="F:protein dimerization activity"/>
    <property type="evidence" value="ECO:0007669"/>
    <property type="project" value="InterPro"/>
</dbReference>
<dbReference type="EC" id="2.7.13.3" evidence="2"/>
<evidence type="ECO:0000256" key="2">
    <source>
        <dbReference type="ARBA" id="ARBA00012438"/>
    </source>
</evidence>
<dbReference type="Gene3D" id="1.20.5.1930">
    <property type="match status" value="1"/>
</dbReference>
<dbReference type="Pfam" id="PF07730">
    <property type="entry name" value="HisKA_3"/>
    <property type="match status" value="1"/>
</dbReference>
<dbReference type="GO" id="GO:0000155">
    <property type="term" value="F:phosphorelay sensor kinase activity"/>
    <property type="evidence" value="ECO:0007669"/>
    <property type="project" value="InterPro"/>
</dbReference>
<evidence type="ECO:0000256" key="3">
    <source>
        <dbReference type="ARBA" id="ARBA00022553"/>
    </source>
</evidence>
<evidence type="ECO:0000256" key="5">
    <source>
        <dbReference type="ARBA" id="ARBA00022741"/>
    </source>
</evidence>
<name>A0A345NKI8_9MICO</name>
<dbReference type="GO" id="GO:0005524">
    <property type="term" value="F:ATP binding"/>
    <property type="evidence" value="ECO:0007669"/>
    <property type="project" value="UniProtKB-KW"/>
</dbReference>
<feature type="transmembrane region" description="Helical" evidence="9">
    <location>
        <begin position="84"/>
        <end position="105"/>
    </location>
</feature>
<keyword evidence="8" id="KW-0902">Two-component regulatory system</keyword>
<dbReference type="KEGG" id="orn:DV701_04895"/>
<proteinExistence type="predicted"/>
<feature type="transmembrane region" description="Helical" evidence="9">
    <location>
        <begin position="12"/>
        <end position="34"/>
    </location>
</feature>
<keyword evidence="4" id="KW-0808">Transferase</keyword>
<dbReference type="PANTHER" id="PTHR24421:SF10">
    <property type="entry name" value="NITRATE_NITRITE SENSOR PROTEIN NARQ"/>
    <property type="match status" value="1"/>
</dbReference>
<accession>A0A345NKI8</accession>
<comment type="catalytic activity">
    <reaction evidence="1">
        <text>ATP + protein L-histidine = ADP + protein N-phospho-L-histidine.</text>
        <dbReference type="EC" id="2.7.13.3"/>
    </reaction>
</comment>
<feature type="transmembrane region" description="Helical" evidence="9">
    <location>
        <begin position="161"/>
        <end position="181"/>
    </location>
</feature>
<dbReference type="InterPro" id="IPR050482">
    <property type="entry name" value="Sensor_HK_TwoCompSys"/>
</dbReference>
<dbReference type="OrthoDB" id="227596at2"/>
<dbReference type="InterPro" id="IPR011712">
    <property type="entry name" value="Sig_transdc_His_kin_sub3_dim/P"/>
</dbReference>
<dbReference type="Proteomes" id="UP000253790">
    <property type="component" value="Chromosome"/>
</dbReference>
<sequence>MRVPSVLGTRAGLVVRSVLLVVVGLLITVLAVASAGERNRVWGWSGVGGGVADAVQGLATLVALGAPFLLLMRRRDLANTAWGLGFLQLIFPIGPVMLLVLPQAVRQEERNEAESLGFLYVLGATVWFVRDAFGPTGAASVVRMVTAPVGTAEHQATPFNVYSASVVYLLVVVLPVVVAFYRRARHQLDDTRQEVEVQRATSGQLSARLTRQAERDLIAREVHDVIGHRLSLLTLHAGGLEVAADAEPDLRQSARYVRENAQRAMDDLRSLVTVLREPAAGPGEGPLSPVAVSSLSQLSSVVDEMANSGVPVASTVFLQGADEAAPVLAHSVYRIVQELLTNARKHAPSELLRLKVVGGPEDGVHIQASNALPPGAVPGGEQGSGLQGVAERVEILGGSLELPEEDGRFTVDVRLPWTGRSE</sequence>
<feature type="transmembrane region" description="Helical" evidence="9">
    <location>
        <begin position="54"/>
        <end position="72"/>
    </location>
</feature>
<gene>
    <name evidence="11" type="ORF">DV701_04895</name>
</gene>
<evidence type="ECO:0000256" key="8">
    <source>
        <dbReference type="ARBA" id="ARBA00023012"/>
    </source>
</evidence>
<evidence type="ECO:0000313" key="11">
    <source>
        <dbReference type="EMBL" id="AXH95546.1"/>
    </source>
</evidence>
<evidence type="ECO:0000256" key="9">
    <source>
        <dbReference type="SAM" id="Phobius"/>
    </source>
</evidence>
<keyword evidence="7" id="KW-0067">ATP-binding</keyword>
<evidence type="ECO:0000313" key="12">
    <source>
        <dbReference type="Proteomes" id="UP000253790"/>
    </source>
</evidence>
<evidence type="ECO:0000259" key="10">
    <source>
        <dbReference type="Pfam" id="PF07730"/>
    </source>
</evidence>
<dbReference type="InterPro" id="IPR036890">
    <property type="entry name" value="HATPase_C_sf"/>
</dbReference>
<keyword evidence="9" id="KW-1133">Transmembrane helix</keyword>
<keyword evidence="9" id="KW-0472">Membrane</keyword>
<protein>
    <recommendedName>
        <fullName evidence="2">histidine kinase</fullName>
        <ecNumber evidence="2">2.7.13.3</ecNumber>
    </recommendedName>
</protein>
<dbReference type="PANTHER" id="PTHR24421">
    <property type="entry name" value="NITRATE/NITRITE SENSOR PROTEIN NARX-RELATED"/>
    <property type="match status" value="1"/>
</dbReference>
<keyword evidence="12" id="KW-1185">Reference proteome</keyword>
<dbReference type="GO" id="GO:0016020">
    <property type="term" value="C:membrane"/>
    <property type="evidence" value="ECO:0007669"/>
    <property type="project" value="InterPro"/>
</dbReference>
<dbReference type="EMBL" id="CP031229">
    <property type="protein sequence ID" value="AXH95546.1"/>
    <property type="molecule type" value="Genomic_DNA"/>
</dbReference>
<dbReference type="AlphaFoldDB" id="A0A345NKI8"/>
<keyword evidence="3" id="KW-0597">Phosphoprotein</keyword>
<keyword evidence="6" id="KW-0418">Kinase</keyword>
<evidence type="ECO:0000256" key="6">
    <source>
        <dbReference type="ARBA" id="ARBA00022777"/>
    </source>
</evidence>
<keyword evidence="5" id="KW-0547">Nucleotide-binding</keyword>
<keyword evidence="9" id="KW-0812">Transmembrane</keyword>
<dbReference type="SUPFAM" id="SSF55874">
    <property type="entry name" value="ATPase domain of HSP90 chaperone/DNA topoisomerase II/histidine kinase"/>
    <property type="match status" value="1"/>
</dbReference>
<reference evidence="11 12" key="1">
    <citation type="submission" date="2018-07" db="EMBL/GenBank/DDBJ databases">
        <title>Complete genome sequencing of Ornithinimicrobium sp. AMA3305.</title>
        <authorList>
            <person name="Bae J.-W."/>
        </authorList>
    </citation>
    <scope>NUCLEOTIDE SEQUENCE [LARGE SCALE GENOMIC DNA]</scope>
    <source>
        <strain evidence="11 12">AMA3305</strain>
    </source>
</reference>